<feature type="domain" description="Mon2 C-terminal" evidence="6">
    <location>
        <begin position="1011"/>
        <end position="1062"/>
    </location>
</feature>
<dbReference type="Pfam" id="PF12783">
    <property type="entry name" value="Sec7-like_HUS"/>
    <property type="match status" value="2"/>
</dbReference>
<dbReference type="Proteomes" id="UP001201812">
    <property type="component" value="Unassembled WGS sequence"/>
</dbReference>
<feature type="domain" description="Mon2 C-terminal" evidence="6">
    <location>
        <begin position="1069"/>
        <end position="1232"/>
    </location>
</feature>
<feature type="domain" description="Mon2/Sec7/BIG1-like dimerisation and cyclophilin-binding" evidence="7">
    <location>
        <begin position="24"/>
        <end position="199"/>
    </location>
</feature>
<evidence type="ECO:0000259" key="5">
    <source>
        <dbReference type="Pfam" id="PF12783"/>
    </source>
</evidence>
<keyword evidence="2" id="KW-0813">Transport</keyword>
<comment type="similarity">
    <text evidence="1">Belongs to the MON2 family.</text>
</comment>
<dbReference type="GO" id="GO:0015031">
    <property type="term" value="P:protein transport"/>
    <property type="evidence" value="ECO:0007669"/>
    <property type="project" value="UniProtKB-KW"/>
</dbReference>
<dbReference type="InterPro" id="IPR032691">
    <property type="entry name" value="Mon2/Sec7/BIG1-like_HUS"/>
</dbReference>
<feature type="domain" description="Mon2/Sec7/BIG1-like HUS" evidence="5">
    <location>
        <begin position="232"/>
        <end position="302"/>
    </location>
</feature>
<evidence type="ECO:0000259" key="7">
    <source>
        <dbReference type="Pfam" id="PF16213"/>
    </source>
</evidence>
<feature type="domain" description="Mon2/Sec7/BIG1-like HUS" evidence="5">
    <location>
        <begin position="347"/>
        <end position="441"/>
    </location>
</feature>
<dbReference type="InterPro" id="IPR032817">
    <property type="entry name" value="Mon2_C"/>
</dbReference>
<protein>
    <submittedName>
        <fullName evidence="8">Dimerization and cyclophilin-binding domain of mon2 domain-containing protein</fullName>
    </submittedName>
</protein>
<organism evidence="8 9">
    <name type="scientific">Ditylenchus destructor</name>
    <dbReference type="NCBI Taxonomy" id="166010"/>
    <lineage>
        <taxon>Eukaryota</taxon>
        <taxon>Metazoa</taxon>
        <taxon>Ecdysozoa</taxon>
        <taxon>Nematoda</taxon>
        <taxon>Chromadorea</taxon>
        <taxon>Rhabditida</taxon>
        <taxon>Tylenchina</taxon>
        <taxon>Tylenchomorpha</taxon>
        <taxon>Sphaerularioidea</taxon>
        <taxon>Anguinidae</taxon>
        <taxon>Anguininae</taxon>
        <taxon>Ditylenchus</taxon>
    </lineage>
</organism>
<dbReference type="PANTHER" id="PTHR10663:SF333">
    <property type="entry name" value="PROTEIN MON2 HOMOLOG"/>
    <property type="match status" value="1"/>
</dbReference>
<dbReference type="Pfam" id="PF16213">
    <property type="entry name" value="DCB"/>
    <property type="match status" value="1"/>
</dbReference>
<reference evidence="8" key="1">
    <citation type="submission" date="2022-01" db="EMBL/GenBank/DDBJ databases">
        <title>Genome Sequence Resource for Two Populations of Ditylenchus destructor, the Migratory Endoparasitic Phytonematode.</title>
        <authorList>
            <person name="Zhang H."/>
            <person name="Lin R."/>
            <person name="Xie B."/>
        </authorList>
    </citation>
    <scope>NUCLEOTIDE SEQUENCE</scope>
    <source>
        <strain evidence="8">BazhouSP</strain>
    </source>
</reference>
<gene>
    <name evidence="8" type="ORF">DdX_10674</name>
</gene>
<feature type="compositionally biased region" description="Basic and acidic residues" evidence="4">
    <location>
        <begin position="910"/>
        <end position="921"/>
    </location>
</feature>
<evidence type="ECO:0000259" key="6">
    <source>
        <dbReference type="Pfam" id="PF16206"/>
    </source>
</evidence>
<proteinExistence type="inferred from homology"/>
<dbReference type="AlphaFoldDB" id="A0AAD4R223"/>
<name>A0AAD4R223_9BILA</name>
<keyword evidence="9" id="KW-1185">Reference proteome</keyword>
<dbReference type="EMBL" id="JAKKPZ010000025">
    <property type="protein sequence ID" value="KAI1710612.1"/>
    <property type="molecule type" value="Genomic_DNA"/>
</dbReference>
<evidence type="ECO:0000313" key="8">
    <source>
        <dbReference type="EMBL" id="KAI1710612.1"/>
    </source>
</evidence>
<dbReference type="InterPro" id="IPR016024">
    <property type="entry name" value="ARM-type_fold"/>
</dbReference>
<comment type="caution">
    <text evidence="8">The sequence shown here is derived from an EMBL/GenBank/DDBJ whole genome shotgun (WGS) entry which is preliminary data.</text>
</comment>
<evidence type="ECO:0000256" key="1">
    <source>
        <dbReference type="ARBA" id="ARBA00008144"/>
    </source>
</evidence>
<dbReference type="Pfam" id="PF16206">
    <property type="entry name" value="Mon2_C"/>
    <property type="match status" value="2"/>
</dbReference>
<dbReference type="InterPro" id="IPR032629">
    <property type="entry name" value="DCB_dom"/>
</dbReference>
<evidence type="ECO:0000256" key="4">
    <source>
        <dbReference type="SAM" id="MobiDB-lite"/>
    </source>
</evidence>
<feature type="region of interest" description="Disordered" evidence="4">
    <location>
        <begin position="907"/>
        <end position="931"/>
    </location>
</feature>
<accession>A0AAD4R223</accession>
<sequence length="1271" mass="139325">MATSSIVTASIASLGLSATQNDPKKLVEYLLSDLRNLSTEAKKKHNHVKEAAESGIVKVRNINSNSASENLLQNIRGACAEVLHPLILGCSSKNPRLVQISLQAIQRMLQYRVVDPNSAPVIVNELWHLTEAECEELRVLQTITPFVSTELLVTDWALAKCIVIAIKLNFSKDPSVINAASAAVRQSCSCVFERVVQEDGVKSGELHVLPANPAQIQQHQAPQAPPTLRPAAADGYLLLRDLTLLIRKENPTWLVGCKRITLTLALELLESVLKNYPSIFFKHSEYAELLKTQICPQLVRMFVGDKEIRPPLLSNQSKSGSEDSAFRLSVTDAIYNFQQQNVSTGTARPTFPIMMRSLRIALVLVTHYHAILGPQNEVLITFLLELIPFTPAVIDSSGTPLGQQPAVWQAAMALEVLHKMVAQPQLLYWLCSNYDHQPNATPLIRLLLQRLVAYTRRALDEASNSEVLSSHDSSGSSSSGGPGQFGQSGFLHKGVFIPLYENTKKWLLLDWLERHEPGTVPEGYCLSTAYACLIDATHAIFAAVEKSPMNSPVTNEDGRPEKSDDPVAAQLFASAYVPLLDGLAVLLDCSIDESITDSILNCLSTIVILACKFTPLSSNLPNPPSQTKENPKELALKTICRAALPHTYFARFIEALSPTTMNQHNHGATPNLAPVNGEEGKNLGAGTPSQVVAMGSICPIPSLPASMFNTTVMLTSKNMQVSRLLIGCAQANGGKLTDSWDMVLAVLQHLVWILGMKPTSAGNFRIGGDTTTDSTANSTGSTSASTTVLTTAISSELPDLNLALNRLFESTANFDDVSLHHVIAALCKLSSESMMFAQSTSREPSFFSVAKLLQTAMANLSRLEVFWKPVTAHLLEVCAHINNSLREWGAVALTVLVKNAMKQLSSSKLTETDKNGEDANNKEPSSPRKNRPLLVLTPLASMSEVEFTDVKTKQLDCLMTVLSHESGSQKLTIPQIWPLIVGIVTTIVDNGCTHQPLVEQGYQAVNLMVKEFLGVLPFDCVQMLIETDAKYGQQQLDLNVSLAAVGQLWDMSDYIRRASANRNTNEEEVERVWLVVYTCLAELCIDPRPPVRKSACDTLLQTVAAHGHALKSVTWSQMVWKTLFPMLDKVRVLTNGASTEQKNNGALGASNIMIHHSRDTEYKQWAETTVKTLGGVVKIFNSQRSILLSLDEFQKFWVRLLDYIEVTSSMDNSEMSLASLKNYQELLFGRHAEGKDKQMNIDDLSVPQLPEKLLGSELHGSSCHPSAVVLN</sequence>
<keyword evidence="3" id="KW-0653">Protein transport</keyword>
<evidence type="ECO:0000313" key="9">
    <source>
        <dbReference type="Proteomes" id="UP001201812"/>
    </source>
</evidence>
<evidence type="ECO:0000256" key="3">
    <source>
        <dbReference type="ARBA" id="ARBA00022927"/>
    </source>
</evidence>
<evidence type="ECO:0000256" key="2">
    <source>
        <dbReference type="ARBA" id="ARBA00022448"/>
    </source>
</evidence>
<dbReference type="SUPFAM" id="SSF48371">
    <property type="entry name" value="ARM repeat"/>
    <property type="match status" value="3"/>
</dbReference>
<dbReference type="PANTHER" id="PTHR10663">
    <property type="entry name" value="GUANYL-NUCLEOTIDE EXCHANGE FACTOR"/>
    <property type="match status" value="1"/>
</dbReference>